<dbReference type="InterPro" id="IPR000700">
    <property type="entry name" value="PAS-assoc_C"/>
</dbReference>
<organism evidence="10 11">
    <name type="scientific">Butyricimonas hominis</name>
    <dbReference type="NCBI Taxonomy" id="2763032"/>
    <lineage>
        <taxon>Bacteria</taxon>
        <taxon>Pseudomonadati</taxon>
        <taxon>Bacteroidota</taxon>
        <taxon>Bacteroidia</taxon>
        <taxon>Bacteroidales</taxon>
        <taxon>Odoribacteraceae</taxon>
        <taxon>Butyricimonas</taxon>
    </lineage>
</organism>
<dbReference type="EMBL" id="JACOOH010000011">
    <property type="protein sequence ID" value="MBC5623535.1"/>
    <property type="molecule type" value="Genomic_DNA"/>
</dbReference>
<dbReference type="Gene3D" id="3.30.450.20">
    <property type="entry name" value="PAS domain"/>
    <property type="match status" value="1"/>
</dbReference>
<comment type="caution">
    <text evidence="10">The sequence shown here is derived from an EMBL/GenBank/DDBJ whole genome shotgun (WGS) entry which is preliminary data.</text>
</comment>
<dbReference type="SUPFAM" id="SSF55874">
    <property type="entry name" value="ATPase domain of HSP90 chaperone/DNA topoisomerase II/histidine kinase"/>
    <property type="match status" value="1"/>
</dbReference>
<dbReference type="PANTHER" id="PTHR43711">
    <property type="entry name" value="TWO-COMPONENT HISTIDINE KINASE"/>
    <property type="match status" value="1"/>
</dbReference>
<dbReference type="NCBIfam" id="TIGR00229">
    <property type="entry name" value="sensory_box"/>
    <property type="match status" value="1"/>
</dbReference>
<dbReference type="SMART" id="SM00387">
    <property type="entry name" value="HATPase_c"/>
    <property type="match status" value="1"/>
</dbReference>
<dbReference type="InterPro" id="IPR050736">
    <property type="entry name" value="Sensor_HK_Regulatory"/>
</dbReference>
<keyword evidence="11" id="KW-1185">Reference proteome</keyword>
<dbReference type="InterPro" id="IPR036890">
    <property type="entry name" value="HATPase_C_sf"/>
</dbReference>
<feature type="domain" description="PAS" evidence="8">
    <location>
        <begin position="132"/>
        <end position="168"/>
    </location>
</feature>
<comment type="catalytic activity">
    <reaction evidence="1">
        <text>ATP + protein L-histidine = ADP + protein N-phospho-L-histidine.</text>
        <dbReference type="EC" id="2.7.13.3"/>
    </reaction>
</comment>
<gene>
    <name evidence="10" type="ORF">H8S64_20785</name>
</gene>
<evidence type="ECO:0000256" key="6">
    <source>
        <dbReference type="ARBA" id="ARBA00023012"/>
    </source>
</evidence>
<dbReference type="InterPro" id="IPR035965">
    <property type="entry name" value="PAS-like_dom_sf"/>
</dbReference>
<dbReference type="InterPro" id="IPR005467">
    <property type="entry name" value="His_kinase_dom"/>
</dbReference>
<dbReference type="InterPro" id="IPR013655">
    <property type="entry name" value="PAS_fold_3"/>
</dbReference>
<evidence type="ECO:0000256" key="2">
    <source>
        <dbReference type="ARBA" id="ARBA00012438"/>
    </source>
</evidence>
<feature type="domain" description="PAC" evidence="9">
    <location>
        <begin position="172"/>
        <end position="224"/>
    </location>
</feature>
<evidence type="ECO:0000259" key="9">
    <source>
        <dbReference type="PROSITE" id="PS50113"/>
    </source>
</evidence>
<reference evidence="10 11" key="1">
    <citation type="submission" date="2020-08" db="EMBL/GenBank/DDBJ databases">
        <title>Genome public.</title>
        <authorList>
            <person name="Liu C."/>
            <person name="Sun Q."/>
        </authorList>
    </citation>
    <scope>NUCLEOTIDE SEQUENCE [LARGE SCALE GENOMIC DNA]</scope>
    <source>
        <strain evidence="10 11">NSJ-56</strain>
    </source>
</reference>
<dbReference type="Gene3D" id="1.10.287.130">
    <property type="match status" value="1"/>
</dbReference>
<accession>A0ABR7D866</accession>
<evidence type="ECO:0000313" key="11">
    <source>
        <dbReference type="Proteomes" id="UP000646484"/>
    </source>
</evidence>
<dbReference type="EC" id="2.7.13.3" evidence="2"/>
<dbReference type="CDD" id="cd00082">
    <property type="entry name" value="HisKA"/>
    <property type="match status" value="1"/>
</dbReference>
<proteinExistence type="predicted"/>
<dbReference type="InterPro" id="IPR000014">
    <property type="entry name" value="PAS"/>
</dbReference>
<protein>
    <recommendedName>
        <fullName evidence="2">histidine kinase</fullName>
        <ecNumber evidence="2">2.7.13.3</ecNumber>
    </recommendedName>
</protein>
<evidence type="ECO:0000256" key="5">
    <source>
        <dbReference type="ARBA" id="ARBA00022777"/>
    </source>
</evidence>
<keyword evidence="3" id="KW-0597">Phosphoprotein</keyword>
<keyword evidence="5 10" id="KW-0418">Kinase</keyword>
<dbReference type="InterPro" id="IPR003594">
    <property type="entry name" value="HATPase_dom"/>
</dbReference>
<dbReference type="Gene3D" id="3.30.565.10">
    <property type="entry name" value="Histidine kinase-like ATPase, C-terminal domain"/>
    <property type="match status" value="1"/>
</dbReference>
<dbReference type="SUPFAM" id="SSF55785">
    <property type="entry name" value="PYP-like sensor domain (PAS domain)"/>
    <property type="match status" value="1"/>
</dbReference>
<dbReference type="SUPFAM" id="SSF47384">
    <property type="entry name" value="Homodimeric domain of signal transducing histidine kinase"/>
    <property type="match status" value="1"/>
</dbReference>
<dbReference type="CDD" id="cd00130">
    <property type="entry name" value="PAS"/>
    <property type="match status" value="1"/>
</dbReference>
<dbReference type="Pfam" id="PF02518">
    <property type="entry name" value="HATPase_c"/>
    <property type="match status" value="1"/>
</dbReference>
<dbReference type="SMART" id="SM00388">
    <property type="entry name" value="HisKA"/>
    <property type="match status" value="1"/>
</dbReference>
<dbReference type="InterPro" id="IPR036097">
    <property type="entry name" value="HisK_dim/P_sf"/>
</dbReference>
<name>A0ABR7D866_9BACT</name>
<keyword evidence="6" id="KW-0902">Two-component regulatory system</keyword>
<sequence length="459" mass="52736">MNTRALEDLNWKREEFIGKNLFEILGVFYEVRNVLPEIINQLNQGTKFIELVPNAYIRVLNGCDKFYINGQFLGLRENGYLSKIIFLFRNYERELTQEYLLNLALAKTKIFPWFFDLERNKMNIDPRWFVHLGYPASDYLSSAEFSDMVHPDDRETLLGALAGQVAGSLNKKPYTYRLHRADGTWEWFEAQSVYLGEVNGMPYRIVGVCQSIHDHKMIENNLMDARDKALVSDKLKSAFLANMSHEIRTPLNAIVGFSNLLTDSDAELDAEEKKEYAKLINTNSEQLLLLISDILDLSKIEANTMEFHYSEQSLNDLFTDIYHAQVLNMPPNVELRMDVPENSFYLRTDPMRLKQVINNLINNAIKFTVEGYISFGYRVAKNGKEVCLYVQDTGPGIPEESRNKIFERFYKADSFKGGVGLGLSISQTIMRYFGGNIELNFELGQGTCFVARHPLTCCA</sequence>
<dbReference type="GO" id="GO:0016301">
    <property type="term" value="F:kinase activity"/>
    <property type="evidence" value="ECO:0007669"/>
    <property type="project" value="UniProtKB-KW"/>
</dbReference>
<dbReference type="PRINTS" id="PR00344">
    <property type="entry name" value="BCTRLSENSOR"/>
</dbReference>
<evidence type="ECO:0000259" key="8">
    <source>
        <dbReference type="PROSITE" id="PS50112"/>
    </source>
</evidence>
<dbReference type="Proteomes" id="UP000646484">
    <property type="component" value="Unassembled WGS sequence"/>
</dbReference>
<evidence type="ECO:0000256" key="1">
    <source>
        <dbReference type="ARBA" id="ARBA00000085"/>
    </source>
</evidence>
<keyword evidence="4" id="KW-0808">Transferase</keyword>
<dbReference type="PANTHER" id="PTHR43711:SF31">
    <property type="entry name" value="HISTIDINE KINASE"/>
    <property type="match status" value="1"/>
</dbReference>
<evidence type="ECO:0000256" key="4">
    <source>
        <dbReference type="ARBA" id="ARBA00022679"/>
    </source>
</evidence>
<feature type="domain" description="Histidine kinase" evidence="7">
    <location>
        <begin position="242"/>
        <end position="457"/>
    </location>
</feature>
<evidence type="ECO:0000259" key="7">
    <source>
        <dbReference type="PROSITE" id="PS50109"/>
    </source>
</evidence>
<dbReference type="PROSITE" id="PS50113">
    <property type="entry name" value="PAC"/>
    <property type="match status" value="1"/>
</dbReference>
<dbReference type="Pfam" id="PF00512">
    <property type="entry name" value="HisKA"/>
    <property type="match status" value="1"/>
</dbReference>
<dbReference type="InterPro" id="IPR004358">
    <property type="entry name" value="Sig_transdc_His_kin-like_C"/>
</dbReference>
<dbReference type="Pfam" id="PF08447">
    <property type="entry name" value="PAS_3"/>
    <property type="match status" value="1"/>
</dbReference>
<dbReference type="InterPro" id="IPR003661">
    <property type="entry name" value="HisK_dim/P_dom"/>
</dbReference>
<evidence type="ECO:0000313" key="10">
    <source>
        <dbReference type="EMBL" id="MBC5623535.1"/>
    </source>
</evidence>
<dbReference type="PROSITE" id="PS50112">
    <property type="entry name" value="PAS"/>
    <property type="match status" value="1"/>
</dbReference>
<dbReference type="PROSITE" id="PS50109">
    <property type="entry name" value="HIS_KIN"/>
    <property type="match status" value="1"/>
</dbReference>
<evidence type="ECO:0000256" key="3">
    <source>
        <dbReference type="ARBA" id="ARBA00022553"/>
    </source>
</evidence>